<feature type="compositionally biased region" description="Polar residues" evidence="1">
    <location>
        <begin position="275"/>
        <end position="299"/>
    </location>
</feature>
<name>A0A9N9J2U4_9GLOM</name>
<feature type="region of interest" description="Disordered" evidence="1">
    <location>
        <begin position="274"/>
        <end position="299"/>
    </location>
</feature>
<dbReference type="PROSITE" id="PS51166">
    <property type="entry name" value="CBM20"/>
    <property type="match status" value="1"/>
</dbReference>
<feature type="compositionally biased region" description="Polar residues" evidence="1">
    <location>
        <begin position="17"/>
        <end position="32"/>
    </location>
</feature>
<dbReference type="GO" id="GO:2001070">
    <property type="term" value="F:starch binding"/>
    <property type="evidence" value="ECO:0007669"/>
    <property type="project" value="InterPro"/>
</dbReference>
<dbReference type="InterPro" id="IPR002044">
    <property type="entry name" value="CBM20"/>
</dbReference>
<dbReference type="OrthoDB" id="2400221at2759"/>
<keyword evidence="4" id="KW-1185">Reference proteome</keyword>
<feature type="region of interest" description="Disordered" evidence="1">
    <location>
        <begin position="230"/>
        <end position="250"/>
    </location>
</feature>
<dbReference type="InterPro" id="IPR013784">
    <property type="entry name" value="Carb-bd-like_fold"/>
</dbReference>
<accession>A0A9N9J2U4</accession>
<dbReference type="Proteomes" id="UP000789396">
    <property type="component" value="Unassembled WGS sequence"/>
</dbReference>
<gene>
    <name evidence="3" type="ORF">RFULGI_LOCUS14331</name>
</gene>
<feature type="region of interest" description="Disordered" evidence="1">
    <location>
        <begin position="1"/>
        <end position="57"/>
    </location>
</feature>
<evidence type="ECO:0000313" key="3">
    <source>
        <dbReference type="EMBL" id="CAG8761320.1"/>
    </source>
</evidence>
<evidence type="ECO:0000256" key="1">
    <source>
        <dbReference type="SAM" id="MobiDB-lite"/>
    </source>
</evidence>
<protein>
    <submittedName>
        <fullName evidence="3">1995_t:CDS:1</fullName>
    </submittedName>
</protein>
<dbReference type="EMBL" id="CAJVPZ010041276">
    <property type="protein sequence ID" value="CAG8761320.1"/>
    <property type="molecule type" value="Genomic_DNA"/>
</dbReference>
<evidence type="ECO:0000259" key="2">
    <source>
        <dbReference type="PROSITE" id="PS51166"/>
    </source>
</evidence>
<sequence length="627" mass="71818">LNDNGNNQLNEERESFAITSCETSETYPNNEDGSNNKRSKKGKKLPNNGNNDLNEDRDHIVNEQSDTYSNTLNYEDNSHFTENSLSAESSGNNLSPTRDMLSNRMKDLLSSRTNQMNQVDQSFDNEKPSDYSSNSQNTQHFETNFHAENVKSGQDDYGQNSNKILSLRKNVALSKTLVDSPKNQKDKIQPENVNESDNVTVLQHDDNENFNPQFSETDANQDVNFEENMDSVDKTKFSKQKGKKKFTSLQSEQSVQQKIIDMGVEHEDLKHDDSIQSNKNATGKSVQQDSVQDGKSTSQSSGITNIVKLIEKVLPKENGDDVRIVFYVHMPKIHDIGTPYVVGNITELGDWEKLTIKLTEKKISGKPTSCWESKPVRIPLAQFEKKVIRYKYAIKEKGKKKNKPLLREGGDDRILEADGGDKYEIWKENDRISFPIELKEIKDVYLVKIIYDSVTPENLKEKIMKYEKIMNLYPKSTKAATTIDFIMNSFLEDKSLEKRLFLCVLLGYYVKERDSQYCSLPIGFQSSLVFDTLQNVTAETLPSDTYKILTLAIPLLVRHNHLADSLDWLKIFGVASFIDPKYEFIDYISDFYYSEKIMPNFFKSFNDLVTPVICTIEDKEIYAKIIK</sequence>
<dbReference type="SUPFAM" id="SSF49452">
    <property type="entry name" value="Starch-binding domain-like"/>
    <property type="match status" value="1"/>
</dbReference>
<feature type="non-terminal residue" evidence="3">
    <location>
        <position position="627"/>
    </location>
</feature>
<dbReference type="AlphaFoldDB" id="A0A9N9J2U4"/>
<organism evidence="3 4">
    <name type="scientific">Racocetra fulgida</name>
    <dbReference type="NCBI Taxonomy" id="60492"/>
    <lineage>
        <taxon>Eukaryota</taxon>
        <taxon>Fungi</taxon>
        <taxon>Fungi incertae sedis</taxon>
        <taxon>Mucoromycota</taxon>
        <taxon>Glomeromycotina</taxon>
        <taxon>Glomeromycetes</taxon>
        <taxon>Diversisporales</taxon>
        <taxon>Gigasporaceae</taxon>
        <taxon>Racocetra</taxon>
    </lineage>
</organism>
<comment type="caution">
    <text evidence="3">The sequence shown here is derived from an EMBL/GenBank/DDBJ whole genome shotgun (WGS) entry which is preliminary data.</text>
</comment>
<reference evidence="3" key="1">
    <citation type="submission" date="2021-06" db="EMBL/GenBank/DDBJ databases">
        <authorList>
            <person name="Kallberg Y."/>
            <person name="Tangrot J."/>
            <person name="Rosling A."/>
        </authorList>
    </citation>
    <scope>NUCLEOTIDE SEQUENCE</scope>
    <source>
        <strain evidence="3">IN212</strain>
    </source>
</reference>
<feature type="domain" description="CBM20" evidence="2">
    <location>
        <begin position="316"/>
        <end position="432"/>
    </location>
</feature>
<dbReference type="Gene3D" id="2.60.40.10">
    <property type="entry name" value="Immunoglobulins"/>
    <property type="match status" value="1"/>
</dbReference>
<feature type="non-terminal residue" evidence="3">
    <location>
        <position position="1"/>
    </location>
</feature>
<dbReference type="InterPro" id="IPR013783">
    <property type="entry name" value="Ig-like_fold"/>
</dbReference>
<feature type="compositionally biased region" description="Basic residues" evidence="1">
    <location>
        <begin position="237"/>
        <end position="246"/>
    </location>
</feature>
<evidence type="ECO:0000313" key="4">
    <source>
        <dbReference type="Proteomes" id="UP000789396"/>
    </source>
</evidence>
<proteinExistence type="predicted"/>